<dbReference type="GO" id="GO:0008233">
    <property type="term" value="F:peptidase activity"/>
    <property type="evidence" value="ECO:0007669"/>
    <property type="project" value="UniProtKB-KW"/>
</dbReference>
<dbReference type="Pfam" id="PF04389">
    <property type="entry name" value="Peptidase_M28"/>
    <property type="match status" value="1"/>
</dbReference>
<keyword evidence="6" id="KW-0479">Metal-binding</keyword>
<comment type="subcellular location">
    <subcellularLocation>
        <location evidence="1">Nucleus</location>
    </subcellularLocation>
</comment>
<protein>
    <recommendedName>
        <fullName evidence="6">Peptide hydrolase</fullName>
        <ecNumber evidence="6">3.4.-.-</ecNumber>
    </recommendedName>
</protein>
<keyword evidence="2" id="KW-0805">Transcription regulation</keyword>
<keyword evidence="4" id="KW-0804">Transcription</keyword>
<dbReference type="EMBL" id="JAACJM010000068">
    <property type="protein sequence ID" value="KAF5352089.1"/>
    <property type="molecule type" value="Genomic_DNA"/>
</dbReference>
<dbReference type="PANTHER" id="PTHR31845">
    <property type="entry name" value="FINGER DOMAIN PROTEIN, PUTATIVE-RELATED"/>
    <property type="match status" value="1"/>
</dbReference>
<dbReference type="InterPro" id="IPR007484">
    <property type="entry name" value="Peptidase_M28"/>
</dbReference>
<evidence type="ECO:0000256" key="3">
    <source>
        <dbReference type="ARBA" id="ARBA00023125"/>
    </source>
</evidence>
<dbReference type="PANTHER" id="PTHR31845:SF17">
    <property type="entry name" value="ZN(II)2CYS6 TRANSCRIPTION FACTOR (EUROFUNG)"/>
    <property type="match status" value="1"/>
</dbReference>
<comment type="caution">
    <text evidence="8">The sequence shown here is derived from an EMBL/GenBank/DDBJ whole genome shotgun (WGS) entry which is preliminary data.</text>
</comment>
<evidence type="ECO:0000256" key="4">
    <source>
        <dbReference type="ARBA" id="ARBA00023163"/>
    </source>
</evidence>
<reference evidence="8 9" key="1">
    <citation type="journal article" date="2020" name="ISME J.">
        <title>Uncovering the hidden diversity of litter-decomposition mechanisms in mushroom-forming fungi.</title>
        <authorList>
            <person name="Floudas D."/>
            <person name="Bentzer J."/>
            <person name="Ahren D."/>
            <person name="Johansson T."/>
            <person name="Persson P."/>
            <person name="Tunlid A."/>
        </authorList>
    </citation>
    <scope>NUCLEOTIDE SEQUENCE [LARGE SCALE GENOMIC DNA]</scope>
    <source>
        <strain evidence="8 9">CBS 291.85</strain>
    </source>
</reference>
<dbReference type="GO" id="GO:0008270">
    <property type="term" value="F:zinc ion binding"/>
    <property type="evidence" value="ECO:0007669"/>
    <property type="project" value="InterPro"/>
</dbReference>
<keyword evidence="3" id="KW-0238">DNA-binding</keyword>
<feature type="domain" description="Peptidase M28" evidence="7">
    <location>
        <begin position="814"/>
        <end position="1002"/>
    </location>
</feature>
<dbReference type="InterPro" id="IPR001138">
    <property type="entry name" value="Zn2Cys6_DnaBD"/>
</dbReference>
<dbReference type="EC" id="3.4.-.-" evidence="6"/>
<organism evidence="8 9">
    <name type="scientific">Tetrapyrgos nigripes</name>
    <dbReference type="NCBI Taxonomy" id="182062"/>
    <lineage>
        <taxon>Eukaryota</taxon>
        <taxon>Fungi</taxon>
        <taxon>Dikarya</taxon>
        <taxon>Basidiomycota</taxon>
        <taxon>Agaricomycotina</taxon>
        <taxon>Agaricomycetes</taxon>
        <taxon>Agaricomycetidae</taxon>
        <taxon>Agaricales</taxon>
        <taxon>Marasmiineae</taxon>
        <taxon>Marasmiaceae</taxon>
        <taxon>Tetrapyrgos</taxon>
    </lineage>
</organism>
<keyword evidence="5" id="KW-0539">Nucleus</keyword>
<evidence type="ECO:0000259" key="7">
    <source>
        <dbReference type="Pfam" id="PF04389"/>
    </source>
</evidence>
<evidence type="ECO:0000313" key="8">
    <source>
        <dbReference type="EMBL" id="KAF5352089.1"/>
    </source>
</evidence>
<keyword evidence="6" id="KW-0645">Protease</keyword>
<gene>
    <name evidence="8" type="ORF">D9758_009435</name>
</gene>
<evidence type="ECO:0000313" key="9">
    <source>
        <dbReference type="Proteomes" id="UP000559256"/>
    </source>
</evidence>
<evidence type="ECO:0000256" key="6">
    <source>
        <dbReference type="RuleBase" id="RU361240"/>
    </source>
</evidence>
<dbReference type="Gene3D" id="4.10.240.10">
    <property type="entry name" value="Zn(2)-C6 fungal-type DNA-binding domain"/>
    <property type="match status" value="1"/>
</dbReference>
<sequence length="1025" mass="113961">MKRSSPSSHISAGPSKRSRSLQACAACRKHKSRCELLEDLNSTNSIKCHRCRILDVYCSFEDMERTLLQASLTRKTLAWEQVLNFSGPPTTCPSTSSSSPPASTDVFEQTGAVQAAPLDLTALPPEIWNYSMIGPGKWRYSEEAVPEHASSCNWSWATPLGSLRELSNRYLTTHYGATIHQRTSASATPPPPQRLSNILSQDQIYDLLNIFTSHFLPWLNINLIYSQPLQLHSSSDSSADDSILDLVCCAIASRHSSDPFISPLLPQLQASSSEIISNIVLNSQREDPLESIQALLISAIWAPIPYGLGCNPSSDGMRDGHLLLTAALSLAEDIQLEKAPENLVALRRLPTGSTGGDQSRQLREAEDLARLWVTLINTDSLLCAGTRRIPSFHGGRQQRASANYFEVFPLSKHILSPDVIKCRDARLHLFGKMLEGMNLGVSASLKTPEGVEGWYKQITDSLESLRFTRRLASPLPVVAEHDKFYFRMLEIVLCCCRLLVLQQSLYSTRFIFTLFDETGATSAPVPTGSLPWSGRPNNLEILSLWGRDARPLMEYILILLQDVDPTLLGTSPDYVFHMITFTAFFLITYKFVTWNAKADEPTGAEDLLLEKVVALLERASRVQGSATGTTTGVEHPAKRITIWPLEKQAIYSSGENLAPETDLRSLGFDALRQVQVDDASVKWMTEAEKLKLKATGKEIWDLTENPTFGFGWTNPENTPKPKFVYPSTPNANETVHSVFSLLSTKEQQSNIAAFTDPVAFLTRYYNSEWGRNSSIWLARKIAGYVEELGGYAEKGDIKIEVFRWEHRWLQDSVVVRLTPLNASSTDPITVIGAHCDSINHEDPLFPAPGADDDGSGTVTILEALRALLAAKYVPKSPLEFHFYAGEEGGLLGSQAIVAEYEKTGKVIRGMEQFDTVAWIKEGVPEQIGVMMSTVDEALTDFQIMLIEEYLDIPWVKSKYPGRASSDHASWHKANYPACHVIENTFENTNFNVHSPYDTFDVSGYSFEHVLRFTKLAVAFAVEMTS</sequence>
<dbReference type="SUPFAM" id="SSF57701">
    <property type="entry name" value="Zn2/Cys6 DNA-binding domain"/>
    <property type="match status" value="1"/>
</dbReference>
<dbReference type="CDD" id="cd00067">
    <property type="entry name" value="GAL4"/>
    <property type="match status" value="1"/>
</dbReference>
<dbReference type="SUPFAM" id="SSF53187">
    <property type="entry name" value="Zn-dependent exopeptidases"/>
    <property type="match status" value="1"/>
</dbReference>
<name>A0A8H5D2V8_9AGAR</name>
<comment type="similarity">
    <text evidence="6">Belongs to the peptidase M28 family.</text>
</comment>
<accession>A0A8H5D2V8</accession>
<evidence type="ECO:0000256" key="5">
    <source>
        <dbReference type="ARBA" id="ARBA00023242"/>
    </source>
</evidence>
<dbReference type="GO" id="GO:0000981">
    <property type="term" value="F:DNA-binding transcription factor activity, RNA polymerase II-specific"/>
    <property type="evidence" value="ECO:0007669"/>
    <property type="project" value="InterPro"/>
</dbReference>
<keyword evidence="9" id="KW-1185">Reference proteome</keyword>
<dbReference type="InterPro" id="IPR051089">
    <property type="entry name" value="prtT"/>
</dbReference>
<evidence type="ECO:0000256" key="2">
    <source>
        <dbReference type="ARBA" id="ARBA00023015"/>
    </source>
</evidence>
<dbReference type="Gene3D" id="3.40.630.10">
    <property type="entry name" value="Zn peptidases"/>
    <property type="match status" value="1"/>
</dbReference>
<dbReference type="OrthoDB" id="2595934at2759"/>
<dbReference type="GO" id="GO:0006508">
    <property type="term" value="P:proteolysis"/>
    <property type="evidence" value="ECO:0007669"/>
    <property type="project" value="UniProtKB-KW"/>
</dbReference>
<dbReference type="InterPro" id="IPR036864">
    <property type="entry name" value="Zn2-C6_fun-type_DNA-bd_sf"/>
</dbReference>
<dbReference type="GO" id="GO:0000976">
    <property type="term" value="F:transcription cis-regulatory region binding"/>
    <property type="evidence" value="ECO:0007669"/>
    <property type="project" value="TreeGrafter"/>
</dbReference>
<dbReference type="GO" id="GO:0005634">
    <property type="term" value="C:nucleus"/>
    <property type="evidence" value="ECO:0007669"/>
    <property type="project" value="UniProtKB-SubCell"/>
</dbReference>
<keyword evidence="6" id="KW-0862">Zinc</keyword>
<evidence type="ECO:0000256" key="1">
    <source>
        <dbReference type="ARBA" id="ARBA00004123"/>
    </source>
</evidence>
<keyword evidence="6" id="KW-0378">Hydrolase</keyword>
<proteinExistence type="inferred from homology"/>
<dbReference type="Proteomes" id="UP000559256">
    <property type="component" value="Unassembled WGS sequence"/>
</dbReference>
<dbReference type="AlphaFoldDB" id="A0A8H5D2V8"/>